<dbReference type="EMBL" id="JANAWD010000788">
    <property type="protein sequence ID" value="KAJ3475851.1"/>
    <property type="molecule type" value="Genomic_DNA"/>
</dbReference>
<protein>
    <submittedName>
        <fullName evidence="1">Uncharacterized protein</fullName>
    </submittedName>
</protein>
<keyword evidence="2" id="KW-1185">Reference proteome</keyword>
<gene>
    <name evidence="1" type="ORF">NLI96_g11560</name>
</gene>
<evidence type="ECO:0000313" key="2">
    <source>
        <dbReference type="Proteomes" id="UP001212997"/>
    </source>
</evidence>
<proteinExistence type="predicted"/>
<name>A0AAD5YD76_9APHY</name>
<accession>A0AAD5YD76</accession>
<comment type="caution">
    <text evidence="1">The sequence shown here is derived from an EMBL/GenBank/DDBJ whole genome shotgun (WGS) entry which is preliminary data.</text>
</comment>
<organism evidence="1 2">
    <name type="scientific">Meripilus lineatus</name>
    <dbReference type="NCBI Taxonomy" id="2056292"/>
    <lineage>
        <taxon>Eukaryota</taxon>
        <taxon>Fungi</taxon>
        <taxon>Dikarya</taxon>
        <taxon>Basidiomycota</taxon>
        <taxon>Agaricomycotina</taxon>
        <taxon>Agaricomycetes</taxon>
        <taxon>Polyporales</taxon>
        <taxon>Meripilaceae</taxon>
        <taxon>Meripilus</taxon>
    </lineage>
</organism>
<dbReference type="Proteomes" id="UP001212997">
    <property type="component" value="Unassembled WGS sequence"/>
</dbReference>
<reference evidence="1" key="1">
    <citation type="submission" date="2022-07" db="EMBL/GenBank/DDBJ databases">
        <title>Genome Sequence of Physisporinus lineatus.</title>
        <authorList>
            <person name="Buettner E."/>
        </authorList>
    </citation>
    <scope>NUCLEOTIDE SEQUENCE</scope>
    <source>
        <strain evidence="1">VT162</strain>
    </source>
</reference>
<sequence length="156" mass="17123">MYSSCAKASSSSWFLMPNSWKFAFRCLHDNAKFGCIRNLSNAVRWPTNVEDDELVEACDSEDGADNDVEDEGLSLALVRFDGLSTTILVWVFGRLGGTDARRVRFDGLSTTILVWVLGRLGGTDARPVGHDRVDLRVATTLDVEGSESHSIVCFCG</sequence>
<dbReference type="AlphaFoldDB" id="A0AAD5YD76"/>
<evidence type="ECO:0000313" key="1">
    <source>
        <dbReference type="EMBL" id="KAJ3475851.1"/>
    </source>
</evidence>